<protein>
    <submittedName>
        <fullName evidence="2">Uncharacterized protein</fullName>
    </submittedName>
</protein>
<accession>A0A699YXZ0</accession>
<sequence>MAGALEGCHHKDGESLSQPAAEQAIGRSRALSVVSAPPTPLKSDSALMGALEQHEQATSKPLHKLATNSTATHSTATAL</sequence>
<dbReference type="Proteomes" id="UP000485058">
    <property type="component" value="Unassembled WGS sequence"/>
</dbReference>
<feature type="non-terminal residue" evidence="2">
    <location>
        <position position="1"/>
    </location>
</feature>
<feature type="region of interest" description="Disordered" evidence="1">
    <location>
        <begin position="1"/>
        <end position="79"/>
    </location>
</feature>
<evidence type="ECO:0000256" key="1">
    <source>
        <dbReference type="SAM" id="MobiDB-lite"/>
    </source>
</evidence>
<comment type="caution">
    <text evidence="2">The sequence shown here is derived from an EMBL/GenBank/DDBJ whole genome shotgun (WGS) entry which is preliminary data.</text>
</comment>
<proteinExistence type="predicted"/>
<feature type="non-terminal residue" evidence="2">
    <location>
        <position position="79"/>
    </location>
</feature>
<feature type="compositionally biased region" description="Low complexity" evidence="1">
    <location>
        <begin position="66"/>
        <end position="79"/>
    </location>
</feature>
<organism evidence="2 3">
    <name type="scientific">Haematococcus lacustris</name>
    <name type="common">Green alga</name>
    <name type="synonym">Haematococcus pluvialis</name>
    <dbReference type="NCBI Taxonomy" id="44745"/>
    <lineage>
        <taxon>Eukaryota</taxon>
        <taxon>Viridiplantae</taxon>
        <taxon>Chlorophyta</taxon>
        <taxon>core chlorophytes</taxon>
        <taxon>Chlorophyceae</taxon>
        <taxon>CS clade</taxon>
        <taxon>Chlamydomonadales</taxon>
        <taxon>Haematococcaceae</taxon>
        <taxon>Haematococcus</taxon>
    </lineage>
</organism>
<dbReference type="EMBL" id="BLLF01000402">
    <property type="protein sequence ID" value="GFH11429.1"/>
    <property type="molecule type" value="Genomic_DNA"/>
</dbReference>
<gene>
    <name evidence="2" type="ORF">HaLaN_06923</name>
</gene>
<evidence type="ECO:0000313" key="2">
    <source>
        <dbReference type="EMBL" id="GFH11429.1"/>
    </source>
</evidence>
<reference evidence="2 3" key="1">
    <citation type="submission" date="2020-02" db="EMBL/GenBank/DDBJ databases">
        <title>Draft genome sequence of Haematococcus lacustris strain NIES-144.</title>
        <authorList>
            <person name="Morimoto D."/>
            <person name="Nakagawa S."/>
            <person name="Yoshida T."/>
            <person name="Sawayama S."/>
        </authorList>
    </citation>
    <scope>NUCLEOTIDE SEQUENCE [LARGE SCALE GENOMIC DNA]</scope>
    <source>
        <strain evidence="2 3">NIES-144</strain>
    </source>
</reference>
<name>A0A699YXZ0_HAELA</name>
<dbReference type="AlphaFoldDB" id="A0A699YXZ0"/>
<evidence type="ECO:0000313" key="3">
    <source>
        <dbReference type="Proteomes" id="UP000485058"/>
    </source>
</evidence>
<keyword evidence="3" id="KW-1185">Reference proteome</keyword>